<protein>
    <recommendedName>
        <fullName evidence="2">Netrin module non-TIMP type domain-containing protein</fullName>
    </recommendedName>
</protein>
<dbReference type="Pfam" id="PF01759">
    <property type="entry name" value="NTR"/>
    <property type="match status" value="1"/>
</dbReference>
<dbReference type="InterPro" id="IPR018933">
    <property type="entry name" value="Netrin_module_non-TIMP"/>
</dbReference>
<organism evidence="3 4">
    <name type="scientific">Magallana gigas</name>
    <name type="common">Pacific oyster</name>
    <name type="synonym">Crassostrea gigas</name>
    <dbReference type="NCBI Taxonomy" id="29159"/>
    <lineage>
        <taxon>Eukaryota</taxon>
        <taxon>Metazoa</taxon>
        <taxon>Spiralia</taxon>
        <taxon>Lophotrochozoa</taxon>
        <taxon>Mollusca</taxon>
        <taxon>Bivalvia</taxon>
        <taxon>Autobranchia</taxon>
        <taxon>Pteriomorphia</taxon>
        <taxon>Ostreida</taxon>
        <taxon>Ostreoidea</taxon>
        <taxon>Ostreidae</taxon>
        <taxon>Magallana</taxon>
    </lineage>
</organism>
<evidence type="ECO:0000256" key="1">
    <source>
        <dbReference type="SAM" id="Phobius"/>
    </source>
</evidence>
<name>A0A8W8J9J0_MAGGI</name>
<keyword evidence="1" id="KW-0812">Transmembrane</keyword>
<keyword evidence="4" id="KW-1185">Reference proteome</keyword>
<dbReference type="EnsemblMetazoa" id="G17758.1">
    <property type="protein sequence ID" value="G17758.1:cds"/>
    <property type="gene ID" value="G17758"/>
</dbReference>
<dbReference type="SUPFAM" id="SSF50242">
    <property type="entry name" value="TIMP-like"/>
    <property type="match status" value="1"/>
</dbReference>
<reference evidence="3" key="1">
    <citation type="submission" date="2022-08" db="UniProtKB">
        <authorList>
            <consortium name="EnsemblMetazoa"/>
        </authorList>
    </citation>
    <scope>IDENTIFICATION</scope>
    <source>
        <strain evidence="3">05x7-T-G4-1.051#20</strain>
    </source>
</reference>
<evidence type="ECO:0000259" key="2">
    <source>
        <dbReference type="Pfam" id="PF01759"/>
    </source>
</evidence>
<feature type="domain" description="Netrin module non-TIMP type" evidence="2">
    <location>
        <begin position="47"/>
        <end position="115"/>
    </location>
</feature>
<evidence type="ECO:0000313" key="3">
    <source>
        <dbReference type="EnsemblMetazoa" id="G17758.1:cds"/>
    </source>
</evidence>
<evidence type="ECO:0000313" key="4">
    <source>
        <dbReference type="Proteomes" id="UP000005408"/>
    </source>
</evidence>
<sequence length="211" mass="24229">MHRTALIHQNSLYYTTVNTNMFEFFVILCVISLAHGCSPITEHDQTKYCRTQYAFTGTVISNKENDIEAVFRIRVNSNIKERLASPGQIITVYGRGTLNSCGPTRLDRNKEYILYVSIYDASTGRPEINEFYEATATYVNRINNYDCSCEVEMNLPWQPSPDNTTPAKDKCVITRNEFDCSFEKGYCARRRNRYGLGPCRWIAPDIVCPQN</sequence>
<proteinExistence type="predicted"/>
<dbReference type="Gene3D" id="2.40.50.120">
    <property type="match status" value="1"/>
</dbReference>
<keyword evidence="1" id="KW-0472">Membrane</keyword>
<dbReference type="InterPro" id="IPR008993">
    <property type="entry name" value="TIMP-like_OB-fold"/>
</dbReference>
<feature type="transmembrane region" description="Helical" evidence="1">
    <location>
        <begin position="12"/>
        <end position="34"/>
    </location>
</feature>
<accession>A0A8W8J9J0</accession>
<dbReference type="Proteomes" id="UP000005408">
    <property type="component" value="Unassembled WGS sequence"/>
</dbReference>
<keyword evidence="1" id="KW-1133">Transmembrane helix</keyword>
<dbReference type="AlphaFoldDB" id="A0A8W8J9J0"/>